<proteinExistence type="predicted"/>
<evidence type="ECO:0000313" key="2">
    <source>
        <dbReference type="Proteomes" id="UP000309676"/>
    </source>
</evidence>
<dbReference type="EMBL" id="VCIW01000020">
    <property type="protein sequence ID" value="TLS49579.1"/>
    <property type="molecule type" value="Genomic_DNA"/>
</dbReference>
<dbReference type="InterPro" id="IPR036291">
    <property type="entry name" value="NAD(P)-bd_dom_sf"/>
</dbReference>
<evidence type="ECO:0000313" key="1">
    <source>
        <dbReference type="EMBL" id="TLS49579.1"/>
    </source>
</evidence>
<dbReference type="AlphaFoldDB" id="A0A5R9G3L5"/>
<keyword evidence="2" id="KW-1185">Reference proteome</keyword>
<reference evidence="1 2" key="1">
    <citation type="submission" date="2019-05" db="EMBL/GenBank/DDBJ databases">
        <authorList>
            <person name="Narsing Rao M.P."/>
            <person name="Li W.J."/>
        </authorList>
    </citation>
    <scope>NUCLEOTIDE SEQUENCE [LARGE SCALE GENOMIC DNA]</scope>
    <source>
        <strain evidence="1 2">SYSU_K30003</strain>
    </source>
</reference>
<organism evidence="1 2">
    <name type="scientific">Paenibacillus antri</name>
    <dbReference type="NCBI Taxonomy" id="2582848"/>
    <lineage>
        <taxon>Bacteria</taxon>
        <taxon>Bacillati</taxon>
        <taxon>Bacillota</taxon>
        <taxon>Bacilli</taxon>
        <taxon>Bacillales</taxon>
        <taxon>Paenibacillaceae</taxon>
        <taxon>Paenibacillus</taxon>
    </lineage>
</organism>
<sequence length="313" mass="34087">MKLPEPAERPTMYFIGVTTGQSSIMKLFPPWAEALGLNDAVIKGIDIAIHADPATYVECVEFIKRDPLSLGALVTTHKIDLYHAARDVFDAFDPYAESFEEVSSISKRGGRLIGHAKDPITSGLAMEAFIPKGHWAAGGEAFLMGAGGSALAIASWLTDPARGGDIPSRIVVSNRSEPRLRSAEKLLGRIDTPVRFEYELCPAPADNDAVLARLAPGSLVVNATGLGKDRPGSPLTDAAAFPEGGLVWELNYRGELDFMHQANRQKAARGLHVEDGWIYFLHGWTQVIAEVFDLEMTPERFAACERIAMSQRK</sequence>
<name>A0A5R9G3L5_9BACL</name>
<dbReference type="Gene3D" id="3.40.50.720">
    <property type="entry name" value="NAD(P)-binding Rossmann-like Domain"/>
    <property type="match status" value="1"/>
</dbReference>
<dbReference type="SUPFAM" id="SSF51735">
    <property type="entry name" value="NAD(P)-binding Rossmann-fold domains"/>
    <property type="match status" value="1"/>
</dbReference>
<dbReference type="Proteomes" id="UP000309676">
    <property type="component" value="Unassembled WGS sequence"/>
</dbReference>
<accession>A0A5R9G3L5</accession>
<dbReference type="OrthoDB" id="8990234at2"/>
<comment type="caution">
    <text evidence="1">The sequence shown here is derived from an EMBL/GenBank/DDBJ whole genome shotgun (WGS) entry which is preliminary data.</text>
</comment>
<gene>
    <name evidence="1" type="ORF">FE782_24630</name>
</gene>
<protein>
    <submittedName>
        <fullName evidence="1">Shikimate dehydrogenase</fullName>
    </submittedName>
</protein>
<dbReference type="RefSeq" id="WP_138197022.1">
    <property type="nucleotide sequence ID" value="NZ_VCIW01000020.1"/>
</dbReference>